<dbReference type="PANTHER" id="PTHR34289:SF8">
    <property type="entry name" value="DUF819 DOMAIN-CONTAINING PROTEIN"/>
    <property type="match status" value="1"/>
</dbReference>
<feature type="transmembrane region" description="Helical" evidence="1">
    <location>
        <begin position="33"/>
        <end position="50"/>
    </location>
</feature>
<evidence type="ECO:0000313" key="3">
    <source>
        <dbReference type="Proteomes" id="UP000191820"/>
    </source>
</evidence>
<feature type="transmembrane region" description="Helical" evidence="1">
    <location>
        <begin position="264"/>
        <end position="282"/>
    </location>
</feature>
<dbReference type="Proteomes" id="UP000191820">
    <property type="component" value="Chromosome"/>
</dbReference>
<name>A0ABM6JKI5_9GAMM</name>
<dbReference type="InterPro" id="IPR008537">
    <property type="entry name" value="DUF819"/>
</dbReference>
<keyword evidence="1" id="KW-0472">Membrane</keyword>
<feature type="transmembrane region" description="Helical" evidence="1">
    <location>
        <begin position="353"/>
        <end position="376"/>
    </location>
</feature>
<protein>
    <recommendedName>
        <fullName evidence="4">DUF819 family protein</fullName>
    </recommendedName>
</protein>
<feature type="transmembrane region" description="Helical" evidence="1">
    <location>
        <begin position="164"/>
        <end position="187"/>
    </location>
</feature>
<gene>
    <name evidence="2" type="ORF">SJ2017_1580</name>
</gene>
<keyword evidence="3" id="KW-1185">Reference proteome</keyword>
<feature type="transmembrane region" description="Helical" evidence="1">
    <location>
        <begin position="294"/>
        <end position="312"/>
    </location>
</feature>
<organism evidence="2 3">
    <name type="scientific">Shewanella japonica</name>
    <dbReference type="NCBI Taxonomy" id="93973"/>
    <lineage>
        <taxon>Bacteria</taxon>
        <taxon>Pseudomonadati</taxon>
        <taxon>Pseudomonadota</taxon>
        <taxon>Gammaproteobacteria</taxon>
        <taxon>Alteromonadales</taxon>
        <taxon>Shewanellaceae</taxon>
        <taxon>Shewanella</taxon>
    </lineage>
</organism>
<accession>A0ABM6JKI5</accession>
<evidence type="ECO:0008006" key="4">
    <source>
        <dbReference type="Google" id="ProtNLM"/>
    </source>
</evidence>
<dbReference type="EMBL" id="CP020472">
    <property type="protein sequence ID" value="ARD21897.1"/>
    <property type="molecule type" value="Genomic_DNA"/>
</dbReference>
<feature type="transmembrane region" description="Helical" evidence="1">
    <location>
        <begin position="6"/>
        <end position="21"/>
    </location>
</feature>
<sequence length="410" mass="44880">MITQDPVIFGLLATIIGLVFFTSTSSHPVWRQVYRFIPVMVMCYVLPSLLNTLNIVDASHSQLNSISSNYLMPACLALLIISVDIKAILLLGPKIVILFLLGSFGVIIGGPLTLLLFSYIAPESINWVGADAAWRGMATLAGNWVGGTANQLAMKEVYEVDDNLFAIMISVNVVYSAIWMSFLLICANHAKAIDKMIGADASQFNQLVNVTENASKIKLQLPSLHSYMQIFCIAFGVTGLAHFGADILAPFFAEHYPATEKYSFTSSFFWVVILVTTVSVILSNTRIRHLEDLGASKVSTVMLYFLIANMGLQMDLTMIDDFPIYFAIGFIWLTIHALVVIIAGLLMKAPVAYMAMASQCCIGGAASSPVVAMAFHRSLAPVAIMFSVFGYAWATYMAWICAEMMRITAH</sequence>
<dbReference type="RefSeq" id="WP_080915435.1">
    <property type="nucleotide sequence ID" value="NZ_CP020472.1"/>
</dbReference>
<feature type="transmembrane region" description="Helical" evidence="1">
    <location>
        <begin position="382"/>
        <end position="402"/>
    </location>
</feature>
<reference evidence="2 3" key="1">
    <citation type="submission" date="2017-03" db="EMBL/GenBank/DDBJ databases">
        <title>Genome sequencing of Shewanella japonica KCTC 22435.</title>
        <authorList>
            <person name="Kim K.M."/>
        </authorList>
    </citation>
    <scope>NUCLEOTIDE SEQUENCE [LARGE SCALE GENOMIC DNA]</scope>
    <source>
        <strain evidence="2 3">KCTC 22435</strain>
    </source>
</reference>
<feature type="transmembrane region" description="Helical" evidence="1">
    <location>
        <begin position="324"/>
        <end position="346"/>
    </location>
</feature>
<feature type="transmembrane region" description="Helical" evidence="1">
    <location>
        <begin position="227"/>
        <end position="252"/>
    </location>
</feature>
<proteinExistence type="predicted"/>
<dbReference type="Pfam" id="PF05684">
    <property type="entry name" value="DUF819"/>
    <property type="match status" value="1"/>
</dbReference>
<evidence type="ECO:0000313" key="2">
    <source>
        <dbReference type="EMBL" id="ARD21897.1"/>
    </source>
</evidence>
<evidence type="ECO:0000256" key="1">
    <source>
        <dbReference type="SAM" id="Phobius"/>
    </source>
</evidence>
<dbReference type="PANTHER" id="PTHR34289">
    <property type="entry name" value="PROTEIN, PUTATIVE (DUF819)-RELATED"/>
    <property type="match status" value="1"/>
</dbReference>
<feature type="transmembrane region" description="Helical" evidence="1">
    <location>
        <begin position="96"/>
        <end position="121"/>
    </location>
</feature>
<feature type="transmembrane region" description="Helical" evidence="1">
    <location>
        <begin position="70"/>
        <end position="89"/>
    </location>
</feature>
<keyword evidence="1" id="KW-0812">Transmembrane</keyword>
<keyword evidence="1" id="KW-1133">Transmembrane helix</keyword>